<dbReference type="GO" id="GO:0016874">
    <property type="term" value="F:ligase activity"/>
    <property type="evidence" value="ECO:0007669"/>
    <property type="project" value="UniProtKB-KW"/>
</dbReference>
<protein>
    <recommendedName>
        <fullName evidence="8">Glycine--tRNA ligase beta subunit</fullName>
        <ecNumber evidence="8">6.1.1.14</ecNumber>
    </recommendedName>
    <alternativeName>
        <fullName evidence="8">Glycyl-tRNA synthetase beta subunit</fullName>
        <shortName evidence="8">GlyRS</shortName>
    </alternativeName>
</protein>
<dbReference type="PANTHER" id="PTHR30075:SF2">
    <property type="entry name" value="GLYCINE--TRNA LIGASE, CHLOROPLASTIC_MITOCHONDRIAL 2"/>
    <property type="match status" value="1"/>
</dbReference>
<name>A0ABN6WSG6_9BACT</name>
<keyword evidence="5 8" id="KW-0648">Protein biosynthesis</keyword>
<dbReference type="Proteomes" id="UP001321445">
    <property type="component" value="Chromosome"/>
</dbReference>
<dbReference type="Pfam" id="PF02092">
    <property type="entry name" value="tRNA_synt_2f"/>
    <property type="match status" value="1"/>
</dbReference>
<proteinExistence type="inferred from homology"/>
<keyword evidence="6 8" id="KW-0030">Aminoacyl-tRNA synthetase</keyword>
<evidence type="ECO:0000256" key="1">
    <source>
        <dbReference type="ARBA" id="ARBA00008226"/>
    </source>
</evidence>
<keyword evidence="2 8" id="KW-0436">Ligase</keyword>
<evidence type="ECO:0000313" key="10">
    <source>
        <dbReference type="Proteomes" id="UP001321445"/>
    </source>
</evidence>
<dbReference type="SUPFAM" id="SSF109604">
    <property type="entry name" value="HD-domain/PDEase-like"/>
    <property type="match status" value="1"/>
</dbReference>
<evidence type="ECO:0000256" key="3">
    <source>
        <dbReference type="ARBA" id="ARBA00022741"/>
    </source>
</evidence>
<dbReference type="EC" id="6.1.1.14" evidence="8"/>
<keyword evidence="3 8" id="KW-0547">Nucleotide-binding</keyword>
<keyword evidence="10" id="KW-1185">Reference proteome</keyword>
<dbReference type="EMBL" id="AP027370">
    <property type="protein sequence ID" value="BDY11783.1"/>
    <property type="molecule type" value="Genomic_DNA"/>
</dbReference>
<dbReference type="PANTHER" id="PTHR30075">
    <property type="entry name" value="GLYCYL-TRNA SYNTHETASE"/>
    <property type="match status" value="1"/>
</dbReference>
<dbReference type="HAMAP" id="MF_00255">
    <property type="entry name" value="Gly_tRNA_synth_beta"/>
    <property type="match status" value="1"/>
</dbReference>
<comment type="similarity">
    <text evidence="1 8">Belongs to the class-II aminoacyl-tRNA synthetase family.</text>
</comment>
<keyword evidence="8" id="KW-0963">Cytoplasm</keyword>
<evidence type="ECO:0000256" key="2">
    <source>
        <dbReference type="ARBA" id="ARBA00022598"/>
    </source>
</evidence>
<dbReference type="PROSITE" id="PS50861">
    <property type="entry name" value="AA_TRNA_LIGASE_II_GLYAB"/>
    <property type="match status" value="1"/>
</dbReference>
<gene>
    <name evidence="8 9" type="primary">glyS</name>
    <name evidence="9" type="ORF">HCR_00950</name>
</gene>
<dbReference type="PRINTS" id="PR01045">
    <property type="entry name" value="TRNASYNTHGB"/>
</dbReference>
<dbReference type="NCBIfam" id="TIGR00211">
    <property type="entry name" value="glyS"/>
    <property type="match status" value="1"/>
</dbReference>
<comment type="subcellular location">
    <subcellularLocation>
        <location evidence="8">Cytoplasm</location>
    </subcellularLocation>
</comment>
<keyword evidence="4 8" id="KW-0067">ATP-binding</keyword>
<evidence type="ECO:0000256" key="8">
    <source>
        <dbReference type="HAMAP-Rule" id="MF_00255"/>
    </source>
</evidence>
<comment type="catalytic activity">
    <reaction evidence="7 8">
        <text>tRNA(Gly) + glycine + ATP = glycyl-tRNA(Gly) + AMP + diphosphate</text>
        <dbReference type="Rhea" id="RHEA:16013"/>
        <dbReference type="Rhea" id="RHEA-COMP:9664"/>
        <dbReference type="Rhea" id="RHEA-COMP:9683"/>
        <dbReference type="ChEBI" id="CHEBI:30616"/>
        <dbReference type="ChEBI" id="CHEBI:33019"/>
        <dbReference type="ChEBI" id="CHEBI:57305"/>
        <dbReference type="ChEBI" id="CHEBI:78442"/>
        <dbReference type="ChEBI" id="CHEBI:78522"/>
        <dbReference type="ChEBI" id="CHEBI:456215"/>
        <dbReference type="EC" id="6.1.1.14"/>
    </reaction>
</comment>
<evidence type="ECO:0000256" key="6">
    <source>
        <dbReference type="ARBA" id="ARBA00023146"/>
    </source>
</evidence>
<evidence type="ECO:0000256" key="7">
    <source>
        <dbReference type="ARBA" id="ARBA00047937"/>
    </source>
</evidence>
<evidence type="ECO:0000256" key="5">
    <source>
        <dbReference type="ARBA" id="ARBA00022917"/>
    </source>
</evidence>
<evidence type="ECO:0000313" key="9">
    <source>
        <dbReference type="EMBL" id="BDY11783.1"/>
    </source>
</evidence>
<reference evidence="9 10" key="1">
    <citation type="submission" date="2023-03" db="EMBL/GenBank/DDBJ databases">
        <title>Description of Hydrogenimonas sp. ISO32.</title>
        <authorList>
            <person name="Mino S."/>
            <person name="Fukazawa S."/>
            <person name="Sawabe T."/>
        </authorList>
    </citation>
    <scope>NUCLEOTIDE SEQUENCE [LARGE SCALE GENOMIC DNA]</scope>
    <source>
        <strain evidence="9 10">ISO32</strain>
    </source>
</reference>
<evidence type="ECO:0000256" key="4">
    <source>
        <dbReference type="ARBA" id="ARBA00022840"/>
    </source>
</evidence>
<dbReference type="InterPro" id="IPR015944">
    <property type="entry name" value="Gly-tRNA-synth_bsu"/>
</dbReference>
<sequence>MTQPLLIEIGVEELPAVPLLKILDDIEKSWAKILEANRLMAEFEFSYTPRRLVLWHPEFLKKQPDSEDEMFGPPVQIAFKDGQPTRAAESFAQKCGVPLSEIGRGEKGGKEVLYYKKTIVGEPSEALLDEMVKTWIGSMRFGKMMRWGDRKEEFIRPVRWVLALFGSSVPAIELFDVKSSNTTRVHRQVTFEPIPVDSPKAYFEALENGGVELFPDRRRETIQEGFETIEKEYGVNVGHDEELMNEIVAITEYPTPLLGRFDESFLKLPPEVIMTSMKEHQRYFPLFKEGVLNNSFVVVSNAKTDDFSQVIAGNERVLKPRLSDAMFFYENDLKNGLNPEGLKSIVFMDGLGTMYDKSVRESLITTTLAEVYAEPLEKETSKDVGELKALAERAAMLAKADLLTEMVYEFTELQGIMGYYYAKALGEDDLVAVAIRDQYLPSGEESDLPENLFAALLAIAYKFDNLMALFSVGKIPTGSRDPFALRRAAAGIIRIVTHFDIPFNISEMIDYFKKEYAEFDTKELEKFFDERFYKALDANPSIITAVLASGERDVGEIVKKVNALKNITESDEFKEIFTTFKRVANISKDIDLESELTVDPALFEKEEEKRLYEAFEAIVSKEYDDYEMQLDALFSLKPQLDRFFDNVMVNAEDEKLRTNRRNLVGSIYKAFKIVADIKEISI</sequence>
<comment type="subunit">
    <text evidence="8">Tetramer of two alpha and two beta subunits.</text>
</comment>
<dbReference type="InterPro" id="IPR006194">
    <property type="entry name" value="Gly-tRNA-synth_heterodimer"/>
</dbReference>
<accession>A0ABN6WSG6</accession>
<dbReference type="RefSeq" id="WP_286336999.1">
    <property type="nucleotide sequence ID" value="NZ_AP027370.1"/>
</dbReference>
<organism evidence="9 10">
    <name type="scientific">Hydrogenimonas cancrithermarum</name>
    <dbReference type="NCBI Taxonomy" id="2993563"/>
    <lineage>
        <taxon>Bacteria</taxon>
        <taxon>Pseudomonadati</taxon>
        <taxon>Campylobacterota</taxon>
        <taxon>Epsilonproteobacteria</taxon>
        <taxon>Campylobacterales</taxon>
        <taxon>Hydrogenimonadaceae</taxon>
        <taxon>Hydrogenimonas</taxon>
    </lineage>
</organism>